<accession>A0ABS6SK02</accession>
<dbReference type="EMBL" id="JAGSPB010000001">
    <property type="protein sequence ID" value="MBV7265206.1"/>
    <property type="molecule type" value="Genomic_DNA"/>
</dbReference>
<organism evidence="1 2">
    <name type="scientific">Erythrobacter ani</name>
    <dbReference type="NCBI Taxonomy" id="2827235"/>
    <lineage>
        <taxon>Bacteria</taxon>
        <taxon>Pseudomonadati</taxon>
        <taxon>Pseudomonadota</taxon>
        <taxon>Alphaproteobacteria</taxon>
        <taxon>Sphingomonadales</taxon>
        <taxon>Erythrobacteraceae</taxon>
        <taxon>Erythrobacter/Porphyrobacter group</taxon>
        <taxon>Erythrobacter</taxon>
    </lineage>
</organism>
<comment type="caution">
    <text evidence="1">The sequence shown here is derived from an EMBL/GenBank/DDBJ whole genome shotgun (WGS) entry which is preliminary data.</text>
</comment>
<evidence type="ECO:0000313" key="2">
    <source>
        <dbReference type="Proteomes" id="UP000699975"/>
    </source>
</evidence>
<protein>
    <submittedName>
        <fullName evidence="1">REDY-like protein HapK</fullName>
    </submittedName>
</protein>
<name>A0ABS6SK02_9SPHN</name>
<dbReference type="Pfam" id="PF11639">
    <property type="entry name" value="HapK"/>
    <property type="match status" value="1"/>
</dbReference>
<sequence>MRIIVPFNLKPGTDIAEYEEWAKTKDVPTASALPSVNSFTIHKATGLFGDPDTPPPYRYFEVLDITNLDDFVADVSDPEFQAKAAPFQDYADGPQFILTEDL</sequence>
<reference evidence="1 2" key="1">
    <citation type="submission" date="2021-04" db="EMBL/GenBank/DDBJ databases">
        <authorList>
            <person name="Pira H."/>
            <person name="Risdian C."/>
            <person name="Wink J."/>
        </authorList>
    </citation>
    <scope>NUCLEOTIDE SEQUENCE [LARGE SCALE GENOMIC DNA]</scope>
    <source>
        <strain evidence="1 2">WH131</strain>
    </source>
</reference>
<proteinExistence type="predicted"/>
<dbReference type="RefSeq" id="WP_218315694.1">
    <property type="nucleotide sequence ID" value="NZ_JAGSPB010000001.1"/>
</dbReference>
<keyword evidence="2" id="KW-1185">Reference proteome</keyword>
<dbReference type="InterPro" id="IPR021667">
    <property type="entry name" value="HapK"/>
</dbReference>
<gene>
    <name evidence="1" type="ORF">KCG45_03380</name>
</gene>
<evidence type="ECO:0000313" key="1">
    <source>
        <dbReference type="EMBL" id="MBV7265206.1"/>
    </source>
</evidence>
<dbReference type="Proteomes" id="UP000699975">
    <property type="component" value="Unassembled WGS sequence"/>
</dbReference>